<dbReference type="InterPro" id="IPR024688">
    <property type="entry name" value="Mac_dom"/>
</dbReference>
<comment type="caution">
    <text evidence="4">The sequence shown here is derived from an EMBL/GenBank/DDBJ whole genome shotgun (WGS) entry which is preliminary data.</text>
</comment>
<evidence type="ECO:0000259" key="3">
    <source>
        <dbReference type="SMART" id="SM01266"/>
    </source>
</evidence>
<keyword evidence="5" id="KW-1185">Reference proteome</keyword>
<protein>
    <submittedName>
        <fullName evidence="4">Galactoside O-acetyltransferase</fullName>
    </submittedName>
</protein>
<dbReference type="GO" id="GO:0008374">
    <property type="term" value="F:O-acyltransferase activity"/>
    <property type="evidence" value="ECO:0007669"/>
    <property type="project" value="TreeGrafter"/>
</dbReference>
<accession>A0AAD9YS39</accession>
<keyword evidence="2" id="KW-0808">Transferase</keyword>
<feature type="domain" description="Maltose/galactoside acetyltransferase" evidence="3">
    <location>
        <begin position="1"/>
        <end position="58"/>
    </location>
</feature>
<dbReference type="InterPro" id="IPR011004">
    <property type="entry name" value="Trimer_LpxA-like_sf"/>
</dbReference>
<dbReference type="PANTHER" id="PTHR23416:SF23">
    <property type="entry name" value="ACETYLTRANSFERASE C18B11.09C-RELATED"/>
    <property type="match status" value="1"/>
</dbReference>
<dbReference type="EMBL" id="VYYT01000047">
    <property type="protein sequence ID" value="KAK2774256.1"/>
    <property type="molecule type" value="Genomic_DNA"/>
</dbReference>
<dbReference type="InterPro" id="IPR051159">
    <property type="entry name" value="Hexapeptide_acetyltransf"/>
</dbReference>
<dbReference type="PANTHER" id="PTHR23416">
    <property type="entry name" value="SIALIC ACID SYNTHASE-RELATED"/>
    <property type="match status" value="1"/>
</dbReference>
<dbReference type="InterPro" id="IPR001451">
    <property type="entry name" value="Hexapep"/>
</dbReference>
<name>A0AAD9YS39_COLKA</name>
<dbReference type="Proteomes" id="UP001281614">
    <property type="component" value="Unassembled WGS sequence"/>
</dbReference>
<dbReference type="SUPFAM" id="SSF51161">
    <property type="entry name" value="Trimeric LpxA-like enzymes"/>
    <property type="match status" value="1"/>
</dbReference>
<proteinExistence type="inferred from homology"/>
<organism evidence="4 5">
    <name type="scientific">Colletotrichum kahawae</name>
    <name type="common">Coffee berry disease fungus</name>
    <dbReference type="NCBI Taxonomy" id="34407"/>
    <lineage>
        <taxon>Eukaryota</taxon>
        <taxon>Fungi</taxon>
        <taxon>Dikarya</taxon>
        <taxon>Ascomycota</taxon>
        <taxon>Pezizomycotina</taxon>
        <taxon>Sordariomycetes</taxon>
        <taxon>Hypocreomycetidae</taxon>
        <taxon>Glomerellales</taxon>
        <taxon>Glomerellaceae</taxon>
        <taxon>Colletotrichum</taxon>
        <taxon>Colletotrichum gloeosporioides species complex</taxon>
    </lineage>
</organism>
<dbReference type="SMART" id="SM01266">
    <property type="entry name" value="Mac"/>
    <property type="match status" value="1"/>
</dbReference>
<dbReference type="Pfam" id="PF12464">
    <property type="entry name" value="Mac"/>
    <property type="match status" value="1"/>
</dbReference>
<evidence type="ECO:0000313" key="4">
    <source>
        <dbReference type="EMBL" id="KAK2774256.1"/>
    </source>
</evidence>
<dbReference type="AlphaFoldDB" id="A0AAD9YS39"/>
<dbReference type="Gene3D" id="2.160.10.10">
    <property type="entry name" value="Hexapeptide repeat proteins"/>
    <property type="match status" value="1"/>
</dbReference>
<evidence type="ECO:0000313" key="5">
    <source>
        <dbReference type="Proteomes" id="UP001281614"/>
    </source>
</evidence>
<dbReference type="GO" id="GO:0016407">
    <property type="term" value="F:acetyltransferase activity"/>
    <property type="evidence" value="ECO:0007669"/>
    <property type="project" value="InterPro"/>
</dbReference>
<dbReference type="Pfam" id="PF14602">
    <property type="entry name" value="Hexapep_2"/>
    <property type="match status" value="1"/>
</dbReference>
<comment type="similarity">
    <text evidence="1">Belongs to the transferase hexapeptide repeat family.</text>
</comment>
<evidence type="ECO:0000256" key="2">
    <source>
        <dbReference type="ARBA" id="ARBA00022679"/>
    </source>
</evidence>
<gene>
    <name evidence="4" type="ORF">CKAH01_13221</name>
</gene>
<reference evidence="4" key="1">
    <citation type="submission" date="2023-02" db="EMBL/GenBank/DDBJ databases">
        <title>Colletotrichum kahawae CIFC_Que2 genome sequencing and assembly.</title>
        <authorList>
            <person name="Baroncelli R."/>
        </authorList>
    </citation>
    <scope>NUCLEOTIDE SEQUENCE</scope>
    <source>
        <strain evidence="4">CIFC_Que2</strain>
    </source>
</reference>
<evidence type="ECO:0000256" key="1">
    <source>
        <dbReference type="ARBA" id="ARBA00007274"/>
    </source>
</evidence>
<sequence length="185" mass="19852">MISGQPYDCLAPALIDLRRHACRRVLKYNSTLPSESSHVVESSFRNTLLREIFGKVGESPWVEPPLAVGYGSNIEVGDGFLAQSNLVILDSATIKIGHRVSFGPSVTIMTATDGKGPADSWRWQYAQPVFIGDDCCIGANVTIFPGVSIGRGCKITSGSFVRNNIPDFSLALGGPARVAQKPQSN</sequence>